<keyword evidence="1" id="KW-1133">Transmembrane helix</keyword>
<keyword evidence="1" id="KW-0472">Membrane</keyword>
<comment type="caution">
    <text evidence="2">The sequence shown here is derived from an EMBL/GenBank/DDBJ whole genome shotgun (WGS) entry which is preliminary data.</text>
</comment>
<accession>A0A0B8P5I7</accession>
<evidence type="ECO:0000313" key="3">
    <source>
        <dbReference type="Proteomes" id="UP000031670"/>
    </source>
</evidence>
<sequence>MKSVIKLSVLFGLVGFAFFYAWFKTYNMSSDYFEFAEAQAEAENYTIALKG</sequence>
<dbReference type="AlphaFoldDB" id="A0A0B8P5I7"/>
<dbReference type="EMBL" id="BBSA01000005">
    <property type="protein sequence ID" value="GAM62110.1"/>
    <property type="molecule type" value="Genomic_DNA"/>
</dbReference>
<keyword evidence="1" id="KW-0812">Transmembrane</keyword>
<dbReference type="Proteomes" id="UP000031670">
    <property type="component" value="Unassembled WGS sequence"/>
</dbReference>
<feature type="transmembrane region" description="Helical" evidence="1">
    <location>
        <begin position="7"/>
        <end position="23"/>
    </location>
</feature>
<organism evidence="2 3">
    <name type="scientific">Vibrio ishigakensis</name>
    <dbReference type="NCBI Taxonomy" id="1481914"/>
    <lineage>
        <taxon>Bacteria</taxon>
        <taxon>Pseudomonadati</taxon>
        <taxon>Pseudomonadota</taxon>
        <taxon>Gammaproteobacteria</taxon>
        <taxon>Vibrionales</taxon>
        <taxon>Vibrionaceae</taxon>
        <taxon>Vibrio</taxon>
    </lineage>
</organism>
<name>A0A0B8P5I7_9VIBR</name>
<proteinExistence type="predicted"/>
<protein>
    <submittedName>
        <fullName evidence="2">Uncharacterized protein</fullName>
    </submittedName>
</protein>
<reference evidence="2 3" key="2">
    <citation type="submission" date="2015-01" db="EMBL/GenBank/DDBJ databases">
        <authorList>
            <consortium name="NBRP consortium"/>
            <person name="Sawabe T."/>
            <person name="Meirelles P."/>
            <person name="Feng G."/>
            <person name="Sayaka M."/>
            <person name="Hattori M."/>
            <person name="Ohkuma M."/>
        </authorList>
    </citation>
    <scope>NUCLEOTIDE SEQUENCE [LARGE SCALE GENOMIC DNA]</scope>
    <source>
        <strain evidence="2 3">JCM19232</strain>
    </source>
</reference>
<gene>
    <name evidence="2" type="ORF">JCM19232_5074</name>
</gene>
<reference evidence="2 3" key="1">
    <citation type="submission" date="2015-01" db="EMBL/GenBank/DDBJ databases">
        <title>Vibrio sp. C5 JCM 19232 whole genome shotgun sequence.</title>
        <authorList>
            <person name="Sawabe T."/>
            <person name="Meirelles P."/>
            <person name="Feng G."/>
            <person name="Sayaka M."/>
            <person name="Hattori M."/>
            <person name="Ohkuma M."/>
        </authorList>
    </citation>
    <scope>NUCLEOTIDE SEQUENCE [LARGE SCALE GENOMIC DNA]</scope>
    <source>
        <strain evidence="2 3">JCM19232</strain>
    </source>
</reference>
<evidence type="ECO:0000313" key="2">
    <source>
        <dbReference type="EMBL" id="GAM62110.1"/>
    </source>
</evidence>
<evidence type="ECO:0000256" key="1">
    <source>
        <dbReference type="SAM" id="Phobius"/>
    </source>
</evidence>